<feature type="signal peptide" evidence="1">
    <location>
        <begin position="1"/>
        <end position="20"/>
    </location>
</feature>
<dbReference type="Gramene" id="TraesARI2D03G01324800.1">
    <property type="protein sequence ID" value="TraesARI2D03G01324800.1"/>
    <property type="gene ID" value="TraesARI2D03G01324800"/>
</dbReference>
<organism evidence="3 4">
    <name type="scientific">Triticum aestivum</name>
    <name type="common">Wheat</name>
    <dbReference type="NCBI Taxonomy" id="4565"/>
    <lineage>
        <taxon>Eukaryota</taxon>
        <taxon>Viridiplantae</taxon>
        <taxon>Streptophyta</taxon>
        <taxon>Embryophyta</taxon>
        <taxon>Tracheophyta</taxon>
        <taxon>Spermatophyta</taxon>
        <taxon>Magnoliopsida</taxon>
        <taxon>Liliopsida</taxon>
        <taxon>Poales</taxon>
        <taxon>Poaceae</taxon>
        <taxon>BOP clade</taxon>
        <taxon>Pooideae</taxon>
        <taxon>Triticodae</taxon>
        <taxon>Triticeae</taxon>
        <taxon>Triticinae</taxon>
        <taxon>Triticum</taxon>
    </lineage>
</organism>
<dbReference type="Pfam" id="PF03080">
    <property type="entry name" value="Neprosin"/>
    <property type="match status" value="1"/>
</dbReference>
<dbReference type="Proteomes" id="UP000280104">
    <property type="component" value="Chromosome II"/>
</dbReference>
<name>A0A7H4LQH9_WHEAT</name>
<proteinExistence type="predicted"/>
<reference evidence="3 4" key="1">
    <citation type="submission" date="2018-05" db="EMBL/GenBank/DDBJ databases">
        <authorList>
            <person name="Thind KAUR A."/>
        </authorList>
    </citation>
    <scope>NUCLEOTIDE SEQUENCE [LARGE SCALE GENOMIC DNA]</scope>
</reference>
<dbReference type="Gramene" id="TraesMAC2D03G01291820.1">
    <property type="protein sequence ID" value="TraesMAC2D03G01291820.1"/>
    <property type="gene ID" value="TraesMAC2D03G01291820"/>
</dbReference>
<dbReference type="Gramene" id="TraesNOR2D03G01310120.1">
    <property type="protein sequence ID" value="TraesNOR2D03G01310120.1"/>
    <property type="gene ID" value="TraesNOR2D03G01310120"/>
</dbReference>
<accession>A0A7H4LQH9</accession>
<dbReference type="PROSITE" id="PS52045">
    <property type="entry name" value="NEPROSIN_PEP_CD"/>
    <property type="match status" value="1"/>
</dbReference>
<dbReference type="PANTHER" id="PTHR31589:SF147">
    <property type="entry name" value="NEPROSIN DOMAIN-CONTAINING PROTEIN"/>
    <property type="match status" value="1"/>
</dbReference>
<evidence type="ECO:0000313" key="4">
    <source>
        <dbReference type="Proteomes" id="UP000280104"/>
    </source>
</evidence>
<evidence type="ECO:0000256" key="1">
    <source>
        <dbReference type="SAM" id="SignalP"/>
    </source>
</evidence>
<dbReference type="PANTHER" id="PTHR31589">
    <property type="entry name" value="PROTEIN, PUTATIVE (DUF239)-RELATED-RELATED"/>
    <property type="match status" value="1"/>
</dbReference>
<feature type="domain" description="Neprosin PEP catalytic" evidence="2">
    <location>
        <begin position="46"/>
        <end position="309"/>
    </location>
</feature>
<protein>
    <recommendedName>
        <fullName evidence="2">Neprosin PEP catalytic domain-containing protein</fullName>
    </recommendedName>
</protein>
<dbReference type="Gramene" id="TraesLDM2D03G01294350.1">
    <property type="protein sequence ID" value="TraesLDM2D03G01294350.1"/>
    <property type="gene ID" value="TraesLDM2D03G01294350"/>
</dbReference>
<dbReference type="EMBL" id="LS480641">
    <property type="protein sequence ID" value="SPT20868.1"/>
    <property type="molecule type" value="Genomic_DNA"/>
</dbReference>
<dbReference type="AlphaFoldDB" id="A0A7H4LQH9"/>
<evidence type="ECO:0000259" key="2">
    <source>
        <dbReference type="PROSITE" id="PS52045"/>
    </source>
</evidence>
<dbReference type="InterPro" id="IPR053168">
    <property type="entry name" value="Glutamic_endopeptidase"/>
</dbReference>
<dbReference type="Gramene" id="TraesLAC2D03G01245510.1">
    <property type="protein sequence ID" value="TraesLAC2D03G01245510.1"/>
    <property type="gene ID" value="TraesLAC2D03G01245510"/>
</dbReference>
<keyword evidence="1" id="KW-0732">Signal</keyword>
<sequence length="310" mass="32846">MAYFSIVAVLVLPFVCGANGLDPTSQQFNNDTNIFIQTPGLLQGRLADASKYDSFITYSFAYHRLQAGESAGYYGVSVTMDVYALSLSSNQYSSAGVQISSGEDGAADQNVIKIGSEVYPHLYGGDSRTHLGAVLTTDGFQTRCGNTKCAVGFQPEAGAALVLGDIIEPLSNPNGTKQTITIKLLKEGASGDWMVHCGLNQREPTLIGRYPKSLFPGGLADRATHIHIGGVVASRTRDLVPMGSGYLPTDKAMSTSMAASFSNIQIIDQNGQASLLSPNLSAYMTSADTYSVSSVINGKFFYGGPFQLTA</sequence>
<gene>
    <name evidence="3" type="ORF">CAMPLR22A2D_LOCUS5501</name>
</gene>
<dbReference type="Gramene" id="TraesPARA_EIv1.0_0758880.1">
    <property type="protein sequence ID" value="TraesPARA_EIv1.0_0758880.1.CDS"/>
    <property type="gene ID" value="TraesPARA_EIv1.0_0758880"/>
</dbReference>
<dbReference type="Gramene" id="TraesSYM2D03G01311950.1">
    <property type="protein sequence ID" value="TraesSYM2D03G01311950.1"/>
    <property type="gene ID" value="TraesSYM2D03G01311950"/>
</dbReference>
<dbReference type="Gramene" id="TraesSTA2D03G01282370.1">
    <property type="protein sequence ID" value="TraesSTA2D03G01282370.1"/>
    <property type="gene ID" value="TraesSTA2D03G01282370"/>
</dbReference>
<feature type="chain" id="PRO_5028995117" description="Neprosin PEP catalytic domain-containing protein" evidence="1">
    <location>
        <begin position="21"/>
        <end position="310"/>
    </location>
</feature>
<evidence type="ECO:0000313" key="3">
    <source>
        <dbReference type="EMBL" id="SPT20868.1"/>
    </source>
</evidence>
<dbReference type="Gramene" id="TraesJUL2D03G01305350.1">
    <property type="protein sequence ID" value="TraesJUL2D03G01305350.1"/>
    <property type="gene ID" value="TraesJUL2D03G01305350"/>
</dbReference>
<dbReference type="InterPro" id="IPR004314">
    <property type="entry name" value="Neprosin"/>
</dbReference>